<gene>
    <name evidence="2" type="ORF">LBBP_02869</name>
</gene>
<dbReference type="Proteomes" id="UP000058857">
    <property type="component" value="Chromosome 1"/>
</dbReference>
<reference evidence="2 3" key="1">
    <citation type="journal article" date="2015" name="PLoS Negl. Trop. Dis.">
        <title>Distribution of Plasmids in Distinct Leptospira Pathogenic Species.</title>
        <authorList>
            <person name="Wang Y."/>
            <person name="Zhuang X."/>
            <person name="Zhong Y."/>
            <person name="Zhang C."/>
            <person name="Zhang Y."/>
            <person name="Zeng L."/>
            <person name="Zhu Y."/>
            <person name="He P."/>
            <person name="Dong K."/>
            <person name="Pal U."/>
            <person name="Guo X."/>
            <person name="Qin J."/>
        </authorList>
    </citation>
    <scope>NUCLEOTIDE SEQUENCE [LARGE SCALE GENOMIC DNA]</scope>
    <source>
        <strain evidence="2 3">56604</strain>
    </source>
</reference>
<evidence type="ECO:0000313" key="2">
    <source>
        <dbReference type="EMBL" id="ALO27085.1"/>
    </source>
</evidence>
<evidence type="ECO:0000313" key="3">
    <source>
        <dbReference type="Proteomes" id="UP000058857"/>
    </source>
</evidence>
<protein>
    <submittedName>
        <fullName evidence="2">Uncharacterized protein</fullName>
    </submittedName>
</protein>
<proteinExistence type="predicted"/>
<dbReference type="EMBL" id="CP012029">
    <property type="protein sequence ID" value="ALO27085.1"/>
    <property type="molecule type" value="Genomic_DNA"/>
</dbReference>
<dbReference type="AlphaFoldDB" id="A0A0S2IUA9"/>
<name>A0A0S2IUA9_LEPBO</name>
<accession>A0A0S2IUA9</accession>
<organism evidence="2">
    <name type="scientific">Leptospira borgpetersenii serovar Ballum</name>
    <dbReference type="NCBI Taxonomy" id="280505"/>
    <lineage>
        <taxon>Bacteria</taxon>
        <taxon>Pseudomonadati</taxon>
        <taxon>Spirochaetota</taxon>
        <taxon>Spirochaetia</taxon>
        <taxon>Leptospirales</taxon>
        <taxon>Leptospiraceae</taxon>
        <taxon>Leptospira</taxon>
    </lineage>
</organism>
<evidence type="ECO:0000256" key="1">
    <source>
        <dbReference type="SAM" id="MobiDB-lite"/>
    </source>
</evidence>
<sequence>MTGNSNPLSNRSRWKLNVSEKSNAHRIDPDFRSSNEGTKFSVKNAYF</sequence>
<feature type="compositionally biased region" description="Polar residues" evidence="1">
    <location>
        <begin position="1"/>
        <end position="11"/>
    </location>
</feature>
<feature type="region of interest" description="Disordered" evidence="1">
    <location>
        <begin position="1"/>
        <end position="37"/>
    </location>
</feature>
<feature type="compositionally biased region" description="Basic and acidic residues" evidence="1">
    <location>
        <begin position="22"/>
        <end position="33"/>
    </location>
</feature>